<sequence>MKIQALNIQIGDRIVAYCNSKRQICTVKQVLDSGQGSIALTVCPSGNNRLSLSRVIRFHQDASVDVL</sequence>
<name>A0A9X5E9T5_9CYAN</name>
<accession>A0A9X5E9T5</accession>
<comment type="caution">
    <text evidence="1">The sequence shown here is derived from an EMBL/GenBank/DDBJ whole genome shotgun (WGS) entry which is preliminary data.</text>
</comment>
<dbReference type="RefSeq" id="WP_015157311.1">
    <property type="nucleotide sequence ID" value="NZ_JTJC03000009.1"/>
</dbReference>
<dbReference type="EMBL" id="JTJC03000009">
    <property type="protein sequence ID" value="NHC37553.1"/>
    <property type="molecule type" value="Genomic_DNA"/>
</dbReference>
<dbReference type="AlphaFoldDB" id="A0A9X5E9T5"/>
<dbReference type="Proteomes" id="UP000031532">
    <property type="component" value="Unassembled WGS sequence"/>
</dbReference>
<evidence type="ECO:0000313" key="1">
    <source>
        <dbReference type="EMBL" id="NHC37553.1"/>
    </source>
</evidence>
<gene>
    <name evidence="1" type="ORF">QH73_0023445</name>
</gene>
<keyword evidence="2" id="KW-1185">Reference proteome</keyword>
<dbReference type="OrthoDB" id="574445at2"/>
<protein>
    <submittedName>
        <fullName evidence="1">Uncharacterized protein</fullName>
    </submittedName>
</protein>
<proteinExistence type="predicted"/>
<evidence type="ECO:0000313" key="2">
    <source>
        <dbReference type="Proteomes" id="UP000031532"/>
    </source>
</evidence>
<organism evidence="1 2">
    <name type="scientific">Scytonema millei VB511283</name>
    <dbReference type="NCBI Taxonomy" id="1245923"/>
    <lineage>
        <taxon>Bacteria</taxon>
        <taxon>Bacillati</taxon>
        <taxon>Cyanobacteriota</taxon>
        <taxon>Cyanophyceae</taxon>
        <taxon>Nostocales</taxon>
        <taxon>Scytonemataceae</taxon>
        <taxon>Scytonema</taxon>
    </lineage>
</organism>
<reference evidence="1 2" key="1">
    <citation type="journal article" date="2015" name="Genome Announc.">
        <title>Draft Genome Sequence of the Terrestrial Cyanobacterium Scytonema millei VB511283, Isolated from Eastern India.</title>
        <authorList>
            <person name="Sen D."/>
            <person name="Chandrababunaidu M.M."/>
            <person name="Singh D."/>
            <person name="Sanghi N."/>
            <person name="Ghorai A."/>
            <person name="Mishra G.P."/>
            <person name="Madduluri M."/>
            <person name="Adhikary S.P."/>
            <person name="Tripathy S."/>
        </authorList>
    </citation>
    <scope>NUCLEOTIDE SEQUENCE [LARGE SCALE GENOMIC DNA]</scope>
    <source>
        <strain evidence="1 2">VB511283</strain>
    </source>
</reference>